<evidence type="ECO:0000256" key="2">
    <source>
        <dbReference type="ARBA" id="ARBA00006044"/>
    </source>
</evidence>
<dbReference type="FunFam" id="2.70.100.10:FF:000001">
    <property type="entry name" value="Glucanase"/>
    <property type="match status" value="1"/>
</dbReference>
<dbReference type="Gene3D" id="2.70.100.10">
    <property type="entry name" value="Glycoside hydrolase, family 7, domain"/>
    <property type="match status" value="1"/>
</dbReference>
<organism evidence="11 12">
    <name type="scientific">Rhizoctonia solani</name>
    <dbReference type="NCBI Taxonomy" id="456999"/>
    <lineage>
        <taxon>Eukaryota</taxon>
        <taxon>Fungi</taxon>
        <taxon>Dikarya</taxon>
        <taxon>Basidiomycota</taxon>
        <taxon>Agaricomycotina</taxon>
        <taxon>Agaricomycetes</taxon>
        <taxon>Cantharellales</taxon>
        <taxon>Ceratobasidiaceae</taxon>
        <taxon>Rhizoctonia</taxon>
    </lineage>
</organism>
<accession>A0A8H3H6F1</accession>
<protein>
    <recommendedName>
        <fullName evidence="9">Glucanase</fullName>
        <ecNumber evidence="9">3.2.1.-</ecNumber>
    </recommendedName>
</protein>
<dbReference type="GO" id="GO:0016162">
    <property type="term" value="F:cellulose 1,4-beta-cellobiosidase activity"/>
    <property type="evidence" value="ECO:0007669"/>
    <property type="project" value="UniProtKB-EC"/>
</dbReference>
<dbReference type="Pfam" id="PF00840">
    <property type="entry name" value="Glyco_hydro_7"/>
    <property type="match status" value="1"/>
</dbReference>
<dbReference type="Proteomes" id="UP000663831">
    <property type="component" value="Unassembled WGS sequence"/>
</dbReference>
<dbReference type="CDD" id="cd07999">
    <property type="entry name" value="GH7_CBH_EG"/>
    <property type="match status" value="1"/>
</dbReference>
<keyword evidence="7 9" id="KW-0326">Glycosidase</keyword>
<evidence type="ECO:0000256" key="6">
    <source>
        <dbReference type="ARBA" id="ARBA00023277"/>
    </source>
</evidence>
<dbReference type="EMBL" id="CAJMWV010004497">
    <property type="protein sequence ID" value="CAE6500232.1"/>
    <property type="molecule type" value="Genomic_DNA"/>
</dbReference>
<dbReference type="PANTHER" id="PTHR33753">
    <property type="entry name" value="1,4-BETA-D-GLUCAN CELLOBIOHYDROLASE B"/>
    <property type="match status" value="1"/>
</dbReference>
<dbReference type="SUPFAM" id="SSF49899">
    <property type="entry name" value="Concanavalin A-like lectins/glucanases"/>
    <property type="match status" value="1"/>
</dbReference>
<gene>
    <name evidence="11" type="ORF">RDB_LOCUS118045</name>
</gene>
<keyword evidence="3 10" id="KW-0732">Signal</keyword>
<feature type="chain" id="PRO_5034825685" description="Glucanase" evidence="10">
    <location>
        <begin position="20"/>
        <end position="561"/>
    </location>
</feature>
<dbReference type="PANTHER" id="PTHR33753:SF2">
    <property type="entry name" value="GLYCOSIDE HYDROLASE FAMILY 7 PROTEIN"/>
    <property type="match status" value="1"/>
</dbReference>
<evidence type="ECO:0000256" key="7">
    <source>
        <dbReference type="ARBA" id="ARBA00023295"/>
    </source>
</evidence>
<dbReference type="EC" id="3.2.1.-" evidence="9"/>
<dbReference type="InterPro" id="IPR013320">
    <property type="entry name" value="ConA-like_dom_sf"/>
</dbReference>
<dbReference type="PRINTS" id="PR00734">
    <property type="entry name" value="GLHYDRLASE7"/>
</dbReference>
<dbReference type="AlphaFoldDB" id="A0A8H3H6F1"/>
<evidence type="ECO:0000256" key="1">
    <source>
        <dbReference type="ARBA" id="ARBA00001641"/>
    </source>
</evidence>
<comment type="caution">
    <text evidence="11">The sequence shown here is derived from an EMBL/GenBank/DDBJ whole genome shotgun (WGS) entry which is preliminary data.</text>
</comment>
<keyword evidence="8 9" id="KW-0624">Polysaccharide degradation</keyword>
<evidence type="ECO:0000256" key="9">
    <source>
        <dbReference type="RuleBase" id="RU361164"/>
    </source>
</evidence>
<dbReference type="InterPro" id="IPR037019">
    <property type="entry name" value="Glyco_hydro_7_sf"/>
</dbReference>
<keyword evidence="4 9" id="KW-0378">Hydrolase</keyword>
<evidence type="ECO:0000256" key="3">
    <source>
        <dbReference type="ARBA" id="ARBA00022729"/>
    </source>
</evidence>
<sequence>MSLRSKVLASLALLAAVQAQQVGTSKPEVHPTLTWQKCSKSGGCVTQSQAKIVLDANWRWVHNTAGYTNCYTGQAWDSTICKDPVACAQNCALEGADYPNTYGITASGNALTMKFVTKTENTNVGSRVYLMKDDSTYEMFKLKNQEFTFDVDVSNLPCGLNGALYFSEMAADGGLSKYPNNKAGAKYGTGYCDAQCPRDIKFINGEANVVNWTGSSNDVNSGTGRYGTCCSEMDIWEGNVVSTAYTPHPCSVNGQTRCDSTGTECSSFCDQPGCDFNSFRMGDKSFYGSGLTLDTTKKMTVVTQFITADGTASGALKEIRRLYVQNGKVIQNSKTNVSGMSAFDSVTDQFCAAQKTAFNDQNVFAAKGGLTKMGQAFDNGMVLVLSIWDDHAANMLWLDSNYPTSGNAATPGIARGTCATTSGVPADVESKSPNSSVTYSNIRFGDIGSTYSNTGTTTSAGTVSSTTSAPACAFNSHTGDRTLGLQSLVTMRLDLSQSGSEPIKLAKLINKWPIPFVIKKKQATLSTLHKVKLRRTFESFDMRNEFAQDIIDVCRGGLDRS</sequence>
<dbReference type="InterPro" id="IPR001722">
    <property type="entry name" value="Glyco_hydro_7"/>
</dbReference>
<keyword evidence="5 9" id="KW-0136">Cellulose degradation</keyword>
<evidence type="ECO:0000256" key="5">
    <source>
        <dbReference type="ARBA" id="ARBA00023001"/>
    </source>
</evidence>
<comment type="similarity">
    <text evidence="2 9">Belongs to the glycosyl hydrolase 7 (cellulase C) family.</text>
</comment>
<name>A0A8H3H6F1_9AGAM</name>
<evidence type="ECO:0000256" key="4">
    <source>
        <dbReference type="ARBA" id="ARBA00022801"/>
    </source>
</evidence>
<evidence type="ECO:0000313" key="12">
    <source>
        <dbReference type="Proteomes" id="UP000663831"/>
    </source>
</evidence>
<feature type="signal peptide" evidence="10">
    <location>
        <begin position="1"/>
        <end position="19"/>
    </location>
</feature>
<proteinExistence type="inferred from homology"/>
<keyword evidence="6" id="KW-0119">Carbohydrate metabolism</keyword>
<evidence type="ECO:0000256" key="10">
    <source>
        <dbReference type="SAM" id="SignalP"/>
    </source>
</evidence>
<comment type="catalytic activity">
    <reaction evidence="1">
        <text>Hydrolysis of (1-&gt;4)-beta-D-glucosidic linkages in cellulose and cellotetraose, releasing cellobiose from the non-reducing ends of the chains.</text>
        <dbReference type="EC" id="3.2.1.91"/>
    </reaction>
</comment>
<dbReference type="GO" id="GO:0030245">
    <property type="term" value="P:cellulose catabolic process"/>
    <property type="evidence" value="ECO:0007669"/>
    <property type="project" value="UniProtKB-KW"/>
</dbReference>
<evidence type="ECO:0000313" key="11">
    <source>
        <dbReference type="EMBL" id="CAE6500232.1"/>
    </source>
</evidence>
<reference evidence="11" key="1">
    <citation type="submission" date="2021-01" db="EMBL/GenBank/DDBJ databases">
        <authorList>
            <person name="Kaushik A."/>
        </authorList>
    </citation>
    <scope>NUCLEOTIDE SEQUENCE</scope>
    <source>
        <strain evidence="11">AG3-1AP</strain>
    </source>
</reference>
<evidence type="ECO:0000256" key="8">
    <source>
        <dbReference type="ARBA" id="ARBA00023326"/>
    </source>
</evidence>